<dbReference type="Proteomes" id="UP000728032">
    <property type="component" value="Unassembled WGS sequence"/>
</dbReference>
<gene>
    <name evidence="1" type="ORF">ONB1V03_LOCUS23684</name>
</gene>
<dbReference type="EMBL" id="CAJPVJ010062104">
    <property type="protein sequence ID" value="CAG2184264.1"/>
    <property type="molecule type" value="Genomic_DNA"/>
</dbReference>
<keyword evidence="2" id="KW-1185">Reference proteome</keyword>
<dbReference type="AlphaFoldDB" id="A0A7R9R2B1"/>
<feature type="non-terminal residue" evidence="1">
    <location>
        <position position="1"/>
    </location>
</feature>
<reference evidence="1" key="1">
    <citation type="submission" date="2020-11" db="EMBL/GenBank/DDBJ databases">
        <authorList>
            <person name="Tran Van P."/>
        </authorList>
    </citation>
    <scope>NUCLEOTIDE SEQUENCE</scope>
</reference>
<sequence length="110" mass="12131">LIKCQALLAEGHKTVEVSGQSSPVDIENRIDDIKQQIRKCEISKLKAKARLEIIKKGGIEMEDFENFESQITTEIKQQSLSLDVDIGIGVPLSRTPSLRSTNISTYSDGG</sequence>
<feature type="non-terminal residue" evidence="1">
    <location>
        <position position="110"/>
    </location>
</feature>
<name>A0A7R9R2B1_9ACAR</name>
<accession>A0A7R9R2B1</accession>
<dbReference type="OrthoDB" id="10065861at2759"/>
<organism evidence="1">
    <name type="scientific">Oppiella nova</name>
    <dbReference type="NCBI Taxonomy" id="334625"/>
    <lineage>
        <taxon>Eukaryota</taxon>
        <taxon>Metazoa</taxon>
        <taxon>Ecdysozoa</taxon>
        <taxon>Arthropoda</taxon>
        <taxon>Chelicerata</taxon>
        <taxon>Arachnida</taxon>
        <taxon>Acari</taxon>
        <taxon>Acariformes</taxon>
        <taxon>Sarcoptiformes</taxon>
        <taxon>Oribatida</taxon>
        <taxon>Brachypylina</taxon>
        <taxon>Oppioidea</taxon>
        <taxon>Oppiidae</taxon>
        <taxon>Oppiella</taxon>
    </lineage>
</organism>
<dbReference type="EMBL" id="OC976929">
    <property type="protein sequence ID" value="CAD7668815.1"/>
    <property type="molecule type" value="Genomic_DNA"/>
</dbReference>
<proteinExistence type="predicted"/>
<evidence type="ECO:0000313" key="2">
    <source>
        <dbReference type="Proteomes" id="UP000728032"/>
    </source>
</evidence>
<evidence type="ECO:0000313" key="1">
    <source>
        <dbReference type="EMBL" id="CAD7668815.1"/>
    </source>
</evidence>
<protein>
    <submittedName>
        <fullName evidence="1">Uncharacterized protein</fullName>
    </submittedName>
</protein>